<dbReference type="GO" id="GO:0009851">
    <property type="term" value="P:auxin biosynthetic process"/>
    <property type="evidence" value="ECO:0007669"/>
    <property type="project" value="UniProtKB-KW"/>
</dbReference>
<evidence type="ECO:0000259" key="7">
    <source>
        <dbReference type="Pfam" id="PF01593"/>
    </source>
</evidence>
<dbReference type="OrthoDB" id="56323at2"/>
<evidence type="ECO:0000256" key="3">
    <source>
        <dbReference type="ARBA" id="ARBA00012535"/>
    </source>
</evidence>
<evidence type="ECO:0000256" key="1">
    <source>
        <dbReference type="ARBA" id="ARBA00004814"/>
    </source>
</evidence>
<dbReference type="SUPFAM" id="SSF54373">
    <property type="entry name" value="FAD-linked reductases, C-terminal domain"/>
    <property type="match status" value="1"/>
</dbReference>
<comment type="pathway">
    <text evidence="1">Plant hormone metabolism; auxin biosynthesis.</text>
</comment>
<dbReference type="Proteomes" id="UP000294498">
    <property type="component" value="Unassembled WGS sequence"/>
</dbReference>
<dbReference type="InterPro" id="IPR050281">
    <property type="entry name" value="Flavin_monoamine_oxidase"/>
</dbReference>
<evidence type="ECO:0000256" key="2">
    <source>
        <dbReference type="ARBA" id="ARBA00005833"/>
    </source>
</evidence>
<evidence type="ECO:0000313" key="8">
    <source>
        <dbReference type="EMBL" id="TDX02203.1"/>
    </source>
</evidence>
<dbReference type="Gene3D" id="3.50.50.60">
    <property type="entry name" value="FAD/NAD(P)-binding domain"/>
    <property type="match status" value="1"/>
</dbReference>
<dbReference type="PRINTS" id="PR00420">
    <property type="entry name" value="RNGMNOXGNASE"/>
</dbReference>
<comment type="caution">
    <text evidence="8">The sequence shown here is derived from an EMBL/GenBank/DDBJ whole genome shotgun (WGS) entry which is preliminary data.</text>
</comment>
<sequence length="398" mass="42072">MVLIIGAGASGLMAARHLTTLGIPVRVLEARDRIGGRICTVSEGFSFPVEHGAEFVHGDLPLTRSLLRSAGIPMVPAGGRMVRSSSGRWVSSDMFDWERVLGAMLSLSSDMPLVDFLDRHFASDAATYNAVRGFAEGYDLADIRFVSTLALAREWSREEGAQHRIRGGYGALIGFLAASVPSIHTGIPVGSISWSQGQVSAGGFSGDAVLVTVPLGVLQAGAIDFSPALPAYLAASRALGYGTVTKILLEFERPFWKDAVPGAGFILSDQPVPTWWTQAPFDTPLLTGWWRGSHPGVDVVGLSLQSLSGIFGALPPLRASRVDDWQLDPFSLGAYSYPRVGESPHRALLNTPVSDTVFFAGEGLYDGDDTPGTVEAALCSGLAAAEKIAAVFAGKARG</sequence>
<dbReference type="SUPFAM" id="SSF51905">
    <property type="entry name" value="FAD/NAD(P)-binding domain"/>
    <property type="match status" value="1"/>
</dbReference>
<evidence type="ECO:0000256" key="6">
    <source>
        <dbReference type="ARBA" id="ARBA00047321"/>
    </source>
</evidence>
<dbReference type="EMBL" id="SODV01000001">
    <property type="protein sequence ID" value="TDX02203.1"/>
    <property type="molecule type" value="Genomic_DNA"/>
</dbReference>
<organism evidence="8 9">
    <name type="scientific">Dinghuibacter silviterrae</name>
    <dbReference type="NCBI Taxonomy" id="1539049"/>
    <lineage>
        <taxon>Bacteria</taxon>
        <taxon>Pseudomonadati</taxon>
        <taxon>Bacteroidota</taxon>
        <taxon>Chitinophagia</taxon>
        <taxon>Chitinophagales</taxon>
        <taxon>Chitinophagaceae</taxon>
        <taxon>Dinghuibacter</taxon>
    </lineage>
</organism>
<dbReference type="InterPro" id="IPR036188">
    <property type="entry name" value="FAD/NAD-bd_sf"/>
</dbReference>
<keyword evidence="9" id="KW-1185">Reference proteome</keyword>
<dbReference type="Pfam" id="PF01593">
    <property type="entry name" value="Amino_oxidase"/>
    <property type="match status" value="2"/>
</dbReference>
<gene>
    <name evidence="8" type="ORF">EDB95_3256</name>
</gene>
<proteinExistence type="inferred from homology"/>
<feature type="domain" description="Amine oxidase" evidence="7">
    <location>
        <begin position="119"/>
        <end position="388"/>
    </location>
</feature>
<comment type="catalytic activity">
    <reaction evidence="6">
        <text>L-tryptophan + O2 = indole-3-acetamide + CO2 + H2O</text>
        <dbReference type="Rhea" id="RHEA:16165"/>
        <dbReference type="ChEBI" id="CHEBI:15377"/>
        <dbReference type="ChEBI" id="CHEBI:15379"/>
        <dbReference type="ChEBI" id="CHEBI:16031"/>
        <dbReference type="ChEBI" id="CHEBI:16526"/>
        <dbReference type="ChEBI" id="CHEBI:57912"/>
        <dbReference type="EC" id="1.13.12.3"/>
    </reaction>
</comment>
<dbReference type="EC" id="1.13.12.3" evidence="3"/>
<dbReference type="GO" id="GO:0050361">
    <property type="term" value="F:tryptophan 2-monooxygenase activity"/>
    <property type="evidence" value="ECO:0007669"/>
    <property type="project" value="UniProtKB-EC"/>
</dbReference>
<dbReference type="InterPro" id="IPR002937">
    <property type="entry name" value="Amino_oxidase"/>
</dbReference>
<protein>
    <recommendedName>
        <fullName evidence="4">Tryptophan 2-monooxygenase</fullName>
        <ecNumber evidence="3">1.13.12.3</ecNumber>
    </recommendedName>
</protein>
<comment type="similarity">
    <text evidence="2">Belongs to the tryptophan 2-monooxygenase family.</text>
</comment>
<evidence type="ECO:0000256" key="5">
    <source>
        <dbReference type="ARBA" id="ARBA00023070"/>
    </source>
</evidence>
<evidence type="ECO:0000256" key="4">
    <source>
        <dbReference type="ARBA" id="ARBA00017871"/>
    </source>
</evidence>
<reference evidence="8 9" key="1">
    <citation type="submission" date="2019-03" db="EMBL/GenBank/DDBJ databases">
        <title>Genomic Encyclopedia of Type Strains, Phase IV (KMG-IV): sequencing the most valuable type-strain genomes for metagenomic binning, comparative biology and taxonomic classification.</title>
        <authorList>
            <person name="Goeker M."/>
        </authorList>
    </citation>
    <scope>NUCLEOTIDE SEQUENCE [LARGE SCALE GENOMIC DNA]</scope>
    <source>
        <strain evidence="8 9">DSM 100059</strain>
    </source>
</reference>
<feature type="domain" description="Amine oxidase" evidence="7">
    <location>
        <begin position="10"/>
        <end position="73"/>
    </location>
</feature>
<dbReference type="PANTHER" id="PTHR10742">
    <property type="entry name" value="FLAVIN MONOAMINE OXIDASE"/>
    <property type="match status" value="1"/>
</dbReference>
<evidence type="ECO:0000313" key="9">
    <source>
        <dbReference type="Proteomes" id="UP000294498"/>
    </source>
</evidence>
<accession>A0A4V3GM64</accession>
<keyword evidence="5" id="KW-0073">Auxin biosynthesis</keyword>
<dbReference type="AlphaFoldDB" id="A0A4V3GM64"/>
<name>A0A4V3GM64_9BACT</name>
<dbReference type="PANTHER" id="PTHR10742:SF410">
    <property type="entry name" value="LYSINE-SPECIFIC HISTONE DEMETHYLASE 2"/>
    <property type="match status" value="1"/>
</dbReference>